<dbReference type="AlphaFoldDB" id="A0AAN7S7U4"/>
<gene>
    <name evidence="1" type="ORF">RN001_012573</name>
</gene>
<comment type="caution">
    <text evidence="1">The sequence shown here is derived from an EMBL/GenBank/DDBJ whole genome shotgun (WGS) entry which is preliminary data.</text>
</comment>
<proteinExistence type="predicted"/>
<protein>
    <submittedName>
        <fullName evidence="1">Uncharacterized protein</fullName>
    </submittedName>
</protein>
<reference evidence="2" key="1">
    <citation type="submission" date="2023-01" db="EMBL/GenBank/DDBJ databases">
        <title>Key to firefly adult light organ development and bioluminescence: homeobox transcription factors regulate luciferase expression and transportation to peroxisome.</title>
        <authorList>
            <person name="Fu X."/>
        </authorList>
    </citation>
    <scope>NUCLEOTIDE SEQUENCE [LARGE SCALE GENOMIC DNA]</scope>
</reference>
<evidence type="ECO:0000313" key="1">
    <source>
        <dbReference type="EMBL" id="KAK4876151.1"/>
    </source>
</evidence>
<keyword evidence="2" id="KW-1185">Reference proteome</keyword>
<dbReference type="Proteomes" id="UP001353858">
    <property type="component" value="Unassembled WGS sequence"/>
</dbReference>
<sequence>MITSETISNSSEHWLTTMTCTMCENTPDSSPLYKCPMGHLICGNCYASLRRKGSVIKCKKCFSCDLRKHQASKDFLNKLKIKPGIGRSRRYCQNELKISLSNEFFSSVDDTKENVTVEKLFRMSTTQLKQLFQLTAKERLRSKEPRIKKISDKKETYRLQNLEKGDMGEKPNYKEQVLPITLSNSDENTFEASLSKKPIVCPHNPCKKIVTISSFSQHFKYDHRDIPVFNVARGEELHMHHNAEELHFGVTYCIAVIHIQLNNESRLPLATFWVMASGSSEEDPDKAYVVYWMFTNSTDQFSSTLDVSSHLENISCSTFCSVTRIYDSCNPLNITNELNCLFLAYPSMCNLLSEGSKLNLRISIY</sequence>
<dbReference type="EMBL" id="JARPUR010000005">
    <property type="protein sequence ID" value="KAK4876151.1"/>
    <property type="molecule type" value="Genomic_DNA"/>
</dbReference>
<name>A0AAN7S7U4_9COLE</name>
<evidence type="ECO:0000313" key="2">
    <source>
        <dbReference type="Proteomes" id="UP001353858"/>
    </source>
</evidence>
<accession>A0AAN7S7U4</accession>
<organism evidence="1 2">
    <name type="scientific">Aquatica leii</name>
    <dbReference type="NCBI Taxonomy" id="1421715"/>
    <lineage>
        <taxon>Eukaryota</taxon>
        <taxon>Metazoa</taxon>
        <taxon>Ecdysozoa</taxon>
        <taxon>Arthropoda</taxon>
        <taxon>Hexapoda</taxon>
        <taxon>Insecta</taxon>
        <taxon>Pterygota</taxon>
        <taxon>Neoptera</taxon>
        <taxon>Endopterygota</taxon>
        <taxon>Coleoptera</taxon>
        <taxon>Polyphaga</taxon>
        <taxon>Elateriformia</taxon>
        <taxon>Elateroidea</taxon>
        <taxon>Lampyridae</taxon>
        <taxon>Luciolinae</taxon>
        <taxon>Aquatica</taxon>
    </lineage>
</organism>